<gene>
    <name evidence="1" type="ORF">CLM73_22875</name>
</gene>
<dbReference type="Proteomes" id="UP000239477">
    <property type="component" value="Chromosome"/>
</dbReference>
<evidence type="ECO:0000313" key="1">
    <source>
        <dbReference type="EMBL" id="AVJ29709.1"/>
    </source>
</evidence>
<evidence type="ECO:0000313" key="2">
    <source>
        <dbReference type="Proteomes" id="UP000239477"/>
    </source>
</evidence>
<accession>A0A2S0ICE4</accession>
<name>A0A2S0ICE4_9BURK</name>
<dbReference type="AlphaFoldDB" id="A0A2S0ICE4"/>
<dbReference type="EMBL" id="CP023270">
    <property type="protein sequence ID" value="AVJ29709.1"/>
    <property type="molecule type" value="Genomic_DNA"/>
</dbReference>
<reference evidence="1 2" key="1">
    <citation type="submission" date="2017-09" db="EMBL/GenBank/DDBJ databases">
        <title>Genomic, metabolic, and phenotypic characteristics of bacterial isolates from the natural microbiome of the model nematode Caenorhabditis elegans.</title>
        <authorList>
            <person name="Zimmermann J."/>
            <person name="Obeng N."/>
            <person name="Yang W."/>
            <person name="Obeng O."/>
            <person name="Kissoyan K."/>
            <person name="Pees B."/>
            <person name="Dirksen P."/>
            <person name="Hoppner M."/>
            <person name="Franke A."/>
            <person name="Rosenstiel P."/>
            <person name="Leippe M."/>
            <person name="Dierking K."/>
            <person name="Kaleta C."/>
            <person name="Schulenburg H."/>
        </authorList>
    </citation>
    <scope>NUCLEOTIDE SEQUENCE [LARGE SCALE GENOMIC DNA]</scope>
    <source>
        <strain evidence="1 2">MYb73</strain>
    </source>
</reference>
<keyword evidence="2" id="KW-1185">Reference proteome</keyword>
<proteinExistence type="predicted"/>
<protein>
    <submittedName>
        <fullName evidence="1">Uncharacterized protein</fullName>
    </submittedName>
</protein>
<organism evidence="1 2">
    <name type="scientific">Achromobacter spanius</name>
    <dbReference type="NCBI Taxonomy" id="217203"/>
    <lineage>
        <taxon>Bacteria</taxon>
        <taxon>Pseudomonadati</taxon>
        <taxon>Pseudomonadota</taxon>
        <taxon>Betaproteobacteria</taxon>
        <taxon>Burkholderiales</taxon>
        <taxon>Alcaligenaceae</taxon>
        <taxon>Achromobacter</taxon>
    </lineage>
</organism>
<sequence>MRRACKTLGYALCAAVLFLYFCRPVVVIHYSAAAKEPIGYIYDTDWYLSRDGLHPGESTRYFADWRQKPDHWTAISVVREKWDYVEINGPFSRVDVYVGPDARVERTDIRHGFFARFIEPKVH</sequence>